<evidence type="ECO:0000313" key="10">
    <source>
        <dbReference type="Proteomes" id="UP000069940"/>
    </source>
</evidence>
<evidence type="ECO:0000256" key="2">
    <source>
        <dbReference type="ARBA" id="ARBA00022475"/>
    </source>
</evidence>
<dbReference type="PANTHER" id="PTHR21143">
    <property type="entry name" value="INVERTEBRATE GUSTATORY RECEPTOR"/>
    <property type="match status" value="1"/>
</dbReference>
<keyword evidence="3 8" id="KW-0812">Transmembrane</keyword>
<evidence type="ECO:0000256" key="3">
    <source>
        <dbReference type="ARBA" id="ARBA00022692"/>
    </source>
</evidence>
<organism evidence="9 10">
    <name type="scientific">Aedes albopictus</name>
    <name type="common">Asian tiger mosquito</name>
    <name type="synonym">Stegomyia albopicta</name>
    <dbReference type="NCBI Taxonomy" id="7160"/>
    <lineage>
        <taxon>Eukaryota</taxon>
        <taxon>Metazoa</taxon>
        <taxon>Ecdysozoa</taxon>
        <taxon>Arthropoda</taxon>
        <taxon>Hexapoda</taxon>
        <taxon>Insecta</taxon>
        <taxon>Pterygota</taxon>
        <taxon>Neoptera</taxon>
        <taxon>Endopterygota</taxon>
        <taxon>Diptera</taxon>
        <taxon>Nematocera</taxon>
        <taxon>Culicoidea</taxon>
        <taxon>Culicidae</taxon>
        <taxon>Culicinae</taxon>
        <taxon>Aedini</taxon>
        <taxon>Aedes</taxon>
        <taxon>Stegomyia</taxon>
    </lineage>
</organism>
<sequence length="452" mass="51543">MTCTTFKRCQKGNVQIMAQQTSSKQNEFYELFVFVVKCFRPFGLCPVKVSYIKGRPKIESNRLLTAVVAFALATVWAALVGSFFVKYNTPLITGIANHIQFITNVLAVSVTLGVPIFKCTELNGILEDFAVIDEKLSYFSMNLYQPQLKTSFWRCYVVHILFLVVSSSYDAHVMLIIGHDARLWLWFYHIVPFMLYSLAFLMAFTKIKWVKIRIQQLNRLIEQYYQYPLLEKIENKFKISSVVTMKIEDLEENTIETTEELAIGNRILPIVSKTIDLATRLESYNGLLFLFGYLALFCVSTIQVYYCYLYVTLGSPEGGFSINSLALSLVIIAGNLISILALPYICEEVGNESKTLMSYLSKLSMKHGHNMQSSIWFPNLISSIKFSAVGFFDVSYSMLSGVRLRQMESESICSYNVSFSGAVFCRTDHVPDYIHPVQLDNSPTKRNQTIRT</sequence>
<dbReference type="RefSeq" id="XP_062716257.1">
    <property type="nucleotide sequence ID" value="XM_062860273.1"/>
</dbReference>
<feature type="transmembrane region" description="Helical" evidence="8">
    <location>
        <begin position="63"/>
        <end position="85"/>
    </location>
</feature>
<keyword evidence="10" id="KW-1185">Reference proteome</keyword>
<dbReference type="GeneID" id="134291890"/>
<dbReference type="Pfam" id="PF08395">
    <property type="entry name" value="7tm_7"/>
    <property type="match status" value="1"/>
</dbReference>
<evidence type="ECO:0000256" key="6">
    <source>
        <dbReference type="ARBA" id="ARBA00023170"/>
    </source>
</evidence>
<evidence type="ECO:0000256" key="4">
    <source>
        <dbReference type="ARBA" id="ARBA00022989"/>
    </source>
</evidence>
<keyword evidence="6 8" id="KW-0675">Receptor</keyword>
<comment type="function">
    <text evidence="8">Gustatory receptor which mediates acceptance or avoidance behavior, depending on its substrates.</text>
</comment>
<reference evidence="10" key="1">
    <citation type="journal article" date="2015" name="Proc. Natl. Acad. Sci. U.S.A.">
        <title>Genome sequence of the Asian Tiger mosquito, Aedes albopictus, reveals insights into its biology, genetics, and evolution.</title>
        <authorList>
            <person name="Chen X.G."/>
            <person name="Jiang X."/>
            <person name="Gu J."/>
            <person name="Xu M."/>
            <person name="Wu Y."/>
            <person name="Deng Y."/>
            <person name="Zhang C."/>
            <person name="Bonizzoni M."/>
            <person name="Dermauw W."/>
            <person name="Vontas J."/>
            <person name="Armbruster P."/>
            <person name="Huang X."/>
            <person name="Yang Y."/>
            <person name="Zhang H."/>
            <person name="He W."/>
            <person name="Peng H."/>
            <person name="Liu Y."/>
            <person name="Wu K."/>
            <person name="Chen J."/>
            <person name="Lirakis M."/>
            <person name="Topalis P."/>
            <person name="Van Leeuwen T."/>
            <person name="Hall A.B."/>
            <person name="Jiang X."/>
            <person name="Thorpe C."/>
            <person name="Mueller R.L."/>
            <person name="Sun C."/>
            <person name="Waterhouse R.M."/>
            <person name="Yan G."/>
            <person name="Tu Z.J."/>
            <person name="Fang X."/>
            <person name="James A.A."/>
        </authorList>
    </citation>
    <scope>NUCLEOTIDE SEQUENCE [LARGE SCALE GENOMIC DNA]</scope>
    <source>
        <strain evidence="10">Foshan</strain>
    </source>
</reference>
<accession>A0ABM1XPL0</accession>
<evidence type="ECO:0000256" key="1">
    <source>
        <dbReference type="ARBA" id="ARBA00004651"/>
    </source>
</evidence>
<evidence type="ECO:0000313" key="9">
    <source>
        <dbReference type="EnsemblMetazoa" id="AALFPA23_001617.P38846"/>
    </source>
</evidence>
<reference evidence="9" key="2">
    <citation type="submission" date="2025-05" db="UniProtKB">
        <authorList>
            <consortium name="EnsemblMetazoa"/>
        </authorList>
    </citation>
    <scope>IDENTIFICATION</scope>
    <source>
        <strain evidence="9">Foshan</strain>
    </source>
</reference>
<keyword evidence="2 8" id="KW-1003">Cell membrane</keyword>
<feature type="transmembrane region" description="Helical" evidence="8">
    <location>
        <begin position="183"/>
        <end position="204"/>
    </location>
</feature>
<dbReference type="PANTHER" id="PTHR21143:SF104">
    <property type="entry name" value="GUSTATORY RECEPTOR 8A-RELATED"/>
    <property type="match status" value="1"/>
</dbReference>
<keyword evidence="5 8" id="KW-0472">Membrane</keyword>
<feature type="transmembrane region" description="Helical" evidence="8">
    <location>
        <begin position="326"/>
        <end position="346"/>
    </location>
</feature>
<proteinExistence type="inferred from homology"/>
<keyword evidence="4 8" id="KW-1133">Transmembrane helix</keyword>
<feature type="transmembrane region" description="Helical" evidence="8">
    <location>
        <begin position="97"/>
        <end position="117"/>
    </location>
</feature>
<feature type="transmembrane region" description="Helical" evidence="8">
    <location>
        <begin position="287"/>
        <end position="306"/>
    </location>
</feature>
<evidence type="ECO:0000256" key="8">
    <source>
        <dbReference type="RuleBase" id="RU363108"/>
    </source>
</evidence>
<dbReference type="EnsemblMetazoa" id="AALFPA23_001617.R38846">
    <property type="protein sequence ID" value="AALFPA23_001617.P38846"/>
    <property type="gene ID" value="AALFPA23_001617"/>
</dbReference>
<dbReference type="InterPro" id="IPR013604">
    <property type="entry name" value="7TM_chemorcpt"/>
</dbReference>
<dbReference type="Proteomes" id="UP000069940">
    <property type="component" value="Unassembled WGS sequence"/>
</dbReference>
<protein>
    <recommendedName>
        <fullName evidence="8">Gustatory receptor</fullName>
    </recommendedName>
</protein>
<feature type="transmembrane region" description="Helical" evidence="8">
    <location>
        <begin position="156"/>
        <end position="177"/>
    </location>
</feature>
<comment type="subcellular location">
    <subcellularLocation>
        <location evidence="1 8">Cell membrane</location>
        <topology evidence="1 8">Multi-pass membrane protein</topology>
    </subcellularLocation>
</comment>
<evidence type="ECO:0000256" key="7">
    <source>
        <dbReference type="ARBA" id="ARBA00023224"/>
    </source>
</evidence>
<evidence type="ECO:0000256" key="5">
    <source>
        <dbReference type="ARBA" id="ARBA00023136"/>
    </source>
</evidence>
<comment type="caution">
    <text evidence="8">Lacks conserved residue(s) required for the propagation of feature annotation.</text>
</comment>
<comment type="similarity">
    <text evidence="8">Belongs to the insect chemoreceptor superfamily. Gustatory receptor (GR) family.</text>
</comment>
<keyword evidence="7 8" id="KW-0807">Transducer</keyword>
<name>A0ABM1XPL0_AEDAL</name>